<dbReference type="SUPFAM" id="SSF53167">
    <property type="entry name" value="Purine and uridine phosphorylases"/>
    <property type="match status" value="1"/>
</dbReference>
<feature type="domain" description="Nucleoside phosphorylase" evidence="1">
    <location>
        <begin position="43"/>
        <end position="185"/>
    </location>
</feature>
<dbReference type="Gene3D" id="3.40.50.1580">
    <property type="entry name" value="Nucleoside phosphorylase domain"/>
    <property type="match status" value="1"/>
</dbReference>
<dbReference type="PANTHER" id="PTHR46832">
    <property type="entry name" value="5'-METHYLTHIOADENOSINE/S-ADENOSYLHOMOCYSTEINE NUCLEOSIDASE"/>
    <property type="match status" value="1"/>
</dbReference>
<organism evidence="2 3">
    <name type="scientific">Streptomyces kaempferi</name>
    <dbReference type="NCBI Taxonomy" id="333725"/>
    <lineage>
        <taxon>Bacteria</taxon>
        <taxon>Bacillati</taxon>
        <taxon>Actinomycetota</taxon>
        <taxon>Actinomycetes</taxon>
        <taxon>Kitasatosporales</taxon>
        <taxon>Streptomycetaceae</taxon>
        <taxon>Streptomyces</taxon>
    </lineage>
</organism>
<comment type="caution">
    <text evidence="2">The sequence shown here is derived from an EMBL/GenBank/DDBJ whole genome shotgun (WGS) entry which is preliminary data.</text>
</comment>
<accession>A0ABW3XP34</accession>
<dbReference type="Proteomes" id="UP001597058">
    <property type="component" value="Unassembled WGS sequence"/>
</dbReference>
<proteinExistence type="predicted"/>
<protein>
    <submittedName>
        <fullName evidence="2">Nucleosidase</fullName>
    </submittedName>
</protein>
<dbReference type="NCBIfam" id="NF004168">
    <property type="entry name" value="PRK05634.1"/>
    <property type="match status" value="1"/>
</dbReference>
<dbReference type="PANTHER" id="PTHR46832:SF1">
    <property type="entry name" value="5'-METHYLTHIOADENOSINE_S-ADENOSYLHOMOCYSTEINE NUCLEOSIDASE"/>
    <property type="match status" value="1"/>
</dbReference>
<dbReference type="InterPro" id="IPR000845">
    <property type="entry name" value="Nucleoside_phosphorylase_d"/>
</dbReference>
<dbReference type="RefSeq" id="WP_329284143.1">
    <property type="nucleotide sequence ID" value="NZ_JBHSKH010000028.1"/>
</dbReference>
<dbReference type="Pfam" id="PF01048">
    <property type="entry name" value="PNP_UDP_1"/>
    <property type="match status" value="1"/>
</dbReference>
<evidence type="ECO:0000313" key="3">
    <source>
        <dbReference type="Proteomes" id="UP001597058"/>
    </source>
</evidence>
<sequence length="232" mass="24689">MSLRPVTDHALCPRLLGEIRSDRPLIVAAVEEEAAHLDGRFPLLVTGMGKVNAAAALALALSRGERPGEIVNLGTAGALKEGLSGLHEISRVVQHDLDTALLHKISGRVYGAPLTVGAGRGPTLATGDTFVTDSAVRERLALEADLVDMEGYAVATVAQHLDIPVRLVKFVSDSADEDARTTWPEALDHAAGILAGWVEKHIPSPRTPRRLPRRTRTSVTFTVHPLSAPHAA</sequence>
<evidence type="ECO:0000259" key="1">
    <source>
        <dbReference type="Pfam" id="PF01048"/>
    </source>
</evidence>
<dbReference type="EMBL" id="JBHTMM010000063">
    <property type="protein sequence ID" value="MFD1310923.1"/>
    <property type="molecule type" value="Genomic_DNA"/>
</dbReference>
<dbReference type="InterPro" id="IPR035994">
    <property type="entry name" value="Nucleoside_phosphorylase_sf"/>
</dbReference>
<evidence type="ECO:0000313" key="2">
    <source>
        <dbReference type="EMBL" id="MFD1310923.1"/>
    </source>
</evidence>
<gene>
    <name evidence="2" type="ORF">ACFQ5X_34470</name>
</gene>
<name>A0ABW3XP34_9ACTN</name>
<reference evidence="3" key="1">
    <citation type="journal article" date="2019" name="Int. J. Syst. Evol. Microbiol.">
        <title>The Global Catalogue of Microorganisms (GCM) 10K type strain sequencing project: providing services to taxonomists for standard genome sequencing and annotation.</title>
        <authorList>
            <consortium name="The Broad Institute Genomics Platform"/>
            <consortium name="The Broad Institute Genome Sequencing Center for Infectious Disease"/>
            <person name="Wu L."/>
            <person name="Ma J."/>
        </authorList>
    </citation>
    <scope>NUCLEOTIDE SEQUENCE [LARGE SCALE GENOMIC DNA]</scope>
    <source>
        <strain evidence="3">CGMCC 4.7020</strain>
    </source>
</reference>
<keyword evidence="3" id="KW-1185">Reference proteome</keyword>